<accession>A0A9W8CFK1</accession>
<sequence length="88" mass="9935">MNMELQTQDLTPIAPTPPNRISRDSRDSSGNRRQSRGLGITLTNSHNDLDFEQAAATMGLMTTNFYPEVNGYEQQQQQKQNLPRQLGN</sequence>
<name>A0A9W8CFK1_9FUNG</name>
<evidence type="ECO:0000313" key="2">
    <source>
        <dbReference type="EMBL" id="KAJ1641762.1"/>
    </source>
</evidence>
<gene>
    <name evidence="2" type="ORF">LPJ64_006308</name>
</gene>
<reference evidence="2" key="1">
    <citation type="submission" date="2022-07" db="EMBL/GenBank/DDBJ databases">
        <title>Phylogenomic reconstructions and comparative analyses of Kickxellomycotina fungi.</title>
        <authorList>
            <person name="Reynolds N.K."/>
            <person name="Stajich J.E."/>
            <person name="Barry K."/>
            <person name="Grigoriev I.V."/>
            <person name="Crous P."/>
            <person name="Smith M.E."/>
        </authorList>
    </citation>
    <scope>NUCLEOTIDE SEQUENCE</scope>
    <source>
        <strain evidence="2">NBRC 105413</strain>
    </source>
</reference>
<feature type="compositionally biased region" description="Polar residues" evidence="1">
    <location>
        <begin position="1"/>
        <end position="10"/>
    </location>
</feature>
<comment type="caution">
    <text evidence="2">The sequence shown here is derived from an EMBL/GenBank/DDBJ whole genome shotgun (WGS) entry which is preliminary data.</text>
</comment>
<proteinExistence type="predicted"/>
<feature type="non-terminal residue" evidence="2">
    <location>
        <position position="88"/>
    </location>
</feature>
<evidence type="ECO:0000256" key="1">
    <source>
        <dbReference type="SAM" id="MobiDB-lite"/>
    </source>
</evidence>
<dbReference type="Proteomes" id="UP001145021">
    <property type="component" value="Unassembled WGS sequence"/>
</dbReference>
<dbReference type="EMBL" id="JANBOH010000661">
    <property type="protein sequence ID" value="KAJ1641762.1"/>
    <property type="molecule type" value="Genomic_DNA"/>
</dbReference>
<keyword evidence="3" id="KW-1185">Reference proteome</keyword>
<evidence type="ECO:0000313" key="3">
    <source>
        <dbReference type="Proteomes" id="UP001145021"/>
    </source>
</evidence>
<dbReference type="AlphaFoldDB" id="A0A9W8CFK1"/>
<feature type="region of interest" description="Disordered" evidence="1">
    <location>
        <begin position="69"/>
        <end position="88"/>
    </location>
</feature>
<feature type="region of interest" description="Disordered" evidence="1">
    <location>
        <begin position="1"/>
        <end position="44"/>
    </location>
</feature>
<protein>
    <submittedName>
        <fullName evidence="2">Uncharacterized protein</fullName>
    </submittedName>
</protein>
<feature type="compositionally biased region" description="Basic and acidic residues" evidence="1">
    <location>
        <begin position="21"/>
        <end position="30"/>
    </location>
</feature>
<organism evidence="2 3">
    <name type="scientific">Coemansia asiatica</name>
    <dbReference type="NCBI Taxonomy" id="1052880"/>
    <lineage>
        <taxon>Eukaryota</taxon>
        <taxon>Fungi</taxon>
        <taxon>Fungi incertae sedis</taxon>
        <taxon>Zoopagomycota</taxon>
        <taxon>Kickxellomycotina</taxon>
        <taxon>Kickxellomycetes</taxon>
        <taxon>Kickxellales</taxon>
        <taxon>Kickxellaceae</taxon>
        <taxon>Coemansia</taxon>
    </lineage>
</organism>